<evidence type="ECO:0000256" key="2">
    <source>
        <dbReference type="ARBA" id="ARBA00023125"/>
    </source>
</evidence>
<keyword evidence="7" id="KW-1185">Reference proteome</keyword>
<dbReference type="Gene3D" id="1.10.357.10">
    <property type="entry name" value="Tetracycline Repressor, domain 2"/>
    <property type="match status" value="1"/>
</dbReference>
<name>A0A5B8XLR3_9DELT</name>
<accession>A0A5B8XLR3</accession>
<feature type="DNA-binding region" description="H-T-H motif" evidence="4">
    <location>
        <begin position="33"/>
        <end position="52"/>
    </location>
</feature>
<feature type="domain" description="HTH tetR-type" evidence="5">
    <location>
        <begin position="10"/>
        <end position="70"/>
    </location>
</feature>
<dbReference type="Pfam" id="PF00440">
    <property type="entry name" value="TetR_N"/>
    <property type="match status" value="1"/>
</dbReference>
<dbReference type="Proteomes" id="UP000321595">
    <property type="component" value="Chromosome"/>
</dbReference>
<dbReference type="AlphaFoldDB" id="A0A5B8XLR3"/>
<keyword evidence="1" id="KW-0805">Transcription regulation</keyword>
<evidence type="ECO:0000313" key="7">
    <source>
        <dbReference type="Proteomes" id="UP000321595"/>
    </source>
</evidence>
<evidence type="ECO:0000256" key="3">
    <source>
        <dbReference type="ARBA" id="ARBA00023163"/>
    </source>
</evidence>
<protein>
    <submittedName>
        <fullName evidence="6">TetR/AcrR family transcriptional regulator</fullName>
    </submittedName>
</protein>
<dbReference type="PROSITE" id="PS50977">
    <property type="entry name" value="HTH_TETR_2"/>
    <property type="match status" value="1"/>
</dbReference>
<dbReference type="PRINTS" id="PR00455">
    <property type="entry name" value="HTHTETR"/>
</dbReference>
<evidence type="ECO:0000313" key="6">
    <source>
        <dbReference type="EMBL" id="QED26792.1"/>
    </source>
</evidence>
<proteinExistence type="predicted"/>
<keyword evidence="3" id="KW-0804">Transcription</keyword>
<organism evidence="6 7">
    <name type="scientific">Microvenator marinus</name>
    <dbReference type="NCBI Taxonomy" id="2600177"/>
    <lineage>
        <taxon>Bacteria</taxon>
        <taxon>Deltaproteobacteria</taxon>
        <taxon>Bradymonadales</taxon>
        <taxon>Microvenatoraceae</taxon>
        <taxon>Microvenator</taxon>
    </lineage>
</organism>
<dbReference type="PANTHER" id="PTHR30055">
    <property type="entry name" value="HTH-TYPE TRANSCRIPTIONAL REGULATOR RUTR"/>
    <property type="match status" value="1"/>
</dbReference>
<keyword evidence="2 4" id="KW-0238">DNA-binding</keyword>
<sequence>MGRPKKKQSELTVETLLDAAEANFARDGFMAANLAEIASEAGITRPSLLYHFKSKEGLYEAVIERIFERIAEKVRHGLVAGEESRASVVELAAAITAFFRDHSATSSLIVREILAPRGPGQEKIREHAPVLLDSVEAWIRSIPGLRTDVSVRDVMMQVVTSALMRGSNAALAHDLWGPKSPDYHSLIYTLFEEES</sequence>
<evidence type="ECO:0000256" key="1">
    <source>
        <dbReference type="ARBA" id="ARBA00023015"/>
    </source>
</evidence>
<dbReference type="EMBL" id="CP042467">
    <property type="protein sequence ID" value="QED26792.1"/>
    <property type="molecule type" value="Genomic_DNA"/>
</dbReference>
<dbReference type="GO" id="GO:0000976">
    <property type="term" value="F:transcription cis-regulatory region binding"/>
    <property type="evidence" value="ECO:0007669"/>
    <property type="project" value="TreeGrafter"/>
</dbReference>
<dbReference type="InterPro" id="IPR001647">
    <property type="entry name" value="HTH_TetR"/>
</dbReference>
<dbReference type="OrthoDB" id="9790413at2"/>
<gene>
    <name evidence="6" type="ORF">FRD01_05950</name>
</gene>
<dbReference type="GO" id="GO:0003700">
    <property type="term" value="F:DNA-binding transcription factor activity"/>
    <property type="evidence" value="ECO:0007669"/>
    <property type="project" value="TreeGrafter"/>
</dbReference>
<dbReference type="PANTHER" id="PTHR30055:SF234">
    <property type="entry name" value="HTH-TYPE TRANSCRIPTIONAL REGULATOR BETI"/>
    <property type="match status" value="1"/>
</dbReference>
<dbReference type="InterPro" id="IPR009057">
    <property type="entry name" value="Homeodomain-like_sf"/>
</dbReference>
<dbReference type="SUPFAM" id="SSF46689">
    <property type="entry name" value="Homeodomain-like"/>
    <property type="match status" value="1"/>
</dbReference>
<evidence type="ECO:0000256" key="4">
    <source>
        <dbReference type="PROSITE-ProRule" id="PRU00335"/>
    </source>
</evidence>
<evidence type="ECO:0000259" key="5">
    <source>
        <dbReference type="PROSITE" id="PS50977"/>
    </source>
</evidence>
<dbReference type="RefSeq" id="WP_146958477.1">
    <property type="nucleotide sequence ID" value="NZ_CP042467.1"/>
</dbReference>
<dbReference type="KEGG" id="bbae:FRD01_05950"/>
<dbReference type="InterPro" id="IPR050109">
    <property type="entry name" value="HTH-type_TetR-like_transc_reg"/>
</dbReference>
<reference evidence="6 7" key="1">
    <citation type="submission" date="2019-08" db="EMBL/GenBank/DDBJ databases">
        <authorList>
            <person name="Liang Q."/>
        </authorList>
    </citation>
    <scope>NUCLEOTIDE SEQUENCE [LARGE SCALE GENOMIC DNA]</scope>
    <source>
        <strain evidence="6 7">V1718</strain>
    </source>
</reference>